<gene>
    <name evidence="3" type="ORF">NMK71_08910</name>
</gene>
<name>A0A9X4N0K2_9FLAO</name>
<comment type="caution">
    <text evidence="3">The sequence shown here is derived from an EMBL/GenBank/DDBJ whole genome shotgun (WGS) entry which is preliminary data.</text>
</comment>
<protein>
    <submittedName>
        <fullName evidence="3">T9SS type A sorting domain-containing protein</fullName>
    </submittedName>
</protein>
<evidence type="ECO:0000313" key="3">
    <source>
        <dbReference type="EMBL" id="MDG4946532.1"/>
    </source>
</evidence>
<reference evidence="3" key="1">
    <citation type="submission" date="2022-07" db="EMBL/GenBank/DDBJ databases">
        <title>Description and genome-wide analysis of Profundicola chukchiensis gen. nov., sp. nov., marine bacteria isolated from bottom sediments of the Chukchi Sea.</title>
        <authorList>
            <person name="Romanenko L."/>
            <person name="Otstavnykh N."/>
            <person name="Kurilenko V."/>
            <person name="Eremeev V."/>
            <person name="Velansky P."/>
            <person name="Mikhailov V."/>
            <person name="Isaeva M."/>
        </authorList>
    </citation>
    <scope>NUCLEOTIDE SEQUENCE</scope>
    <source>
        <strain evidence="3">KMM 9713</strain>
    </source>
</reference>
<organism evidence="3 4">
    <name type="scientific">Profundicola chukchiensis</name>
    <dbReference type="NCBI Taxonomy" id="2961959"/>
    <lineage>
        <taxon>Bacteria</taxon>
        <taxon>Pseudomonadati</taxon>
        <taxon>Bacteroidota</taxon>
        <taxon>Flavobacteriia</taxon>
        <taxon>Flavobacteriales</taxon>
        <taxon>Weeksellaceae</taxon>
        <taxon>Profundicola</taxon>
    </lineage>
</organism>
<sequence length="417" mass="45136">MYNFLKINFLGLILVGQLLNAQYDNGVLISNEGNFGSPNADVSYIDQDTYEISNNIYQAVNNEPLGDVLQHVRIHGDKAYLVMNNSNKIVVVDRASFEKIDVITEQISLPRFIGFANDKLFVSNSSGRYVSIYNEADRSFITKIEQLGSVNNVEVAGNYVFVQQGNWGSGNSVAVIDATTNTLNSILEVDEGINGIISNGDFLYTLSSTANGTVINKIDATDLSLAATIIAEDITGAGKIAYSDGNLYFIGNSTDIFSVEDNLMSEPSLVTSVPDNAWSTLYGFGVVDDYILTSDSNGFTQASIIRAYSKETGSLVATFNAGIGSNGFYDNIVEGLNTSDVVLAINKVQVYPNPVADRFYIQGVEAAQVEIYNTLGSLVKTVQFNGQAISVEGLAKGVYFVVISNDNMKVSKKVILK</sequence>
<dbReference type="Proteomes" id="UP001152599">
    <property type="component" value="Unassembled WGS sequence"/>
</dbReference>
<proteinExistence type="predicted"/>
<dbReference type="Pfam" id="PF16819">
    <property type="entry name" value="DUF5074"/>
    <property type="match status" value="1"/>
</dbReference>
<dbReference type="Pfam" id="PF18962">
    <property type="entry name" value="Por_Secre_tail"/>
    <property type="match status" value="1"/>
</dbReference>
<evidence type="ECO:0000259" key="2">
    <source>
        <dbReference type="Pfam" id="PF18962"/>
    </source>
</evidence>
<dbReference type="InterPro" id="IPR031815">
    <property type="entry name" value="DUF5074"/>
</dbReference>
<feature type="domain" description="Secretion system C-terminal sorting" evidence="2">
    <location>
        <begin position="350"/>
        <end position="415"/>
    </location>
</feature>
<evidence type="ECO:0000256" key="1">
    <source>
        <dbReference type="ARBA" id="ARBA00022729"/>
    </source>
</evidence>
<dbReference type="NCBIfam" id="TIGR04183">
    <property type="entry name" value="Por_Secre_tail"/>
    <property type="match status" value="1"/>
</dbReference>
<dbReference type="InterPro" id="IPR026444">
    <property type="entry name" value="Secre_tail"/>
</dbReference>
<dbReference type="InterPro" id="IPR015943">
    <property type="entry name" value="WD40/YVTN_repeat-like_dom_sf"/>
</dbReference>
<accession>A0A9X4N0K2</accession>
<dbReference type="SUPFAM" id="SSF50969">
    <property type="entry name" value="YVTN repeat-like/Quinoprotein amine dehydrogenase"/>
    <property type="match status" value="1"/>
</dbReference>
<dbReference type="Gene3D" id="2.130.10.10">
    <property type="entry name" value="YVTN repeat-like/Quinoprotein amine dehydrogenase"/>
    <property type="match status" value="1"/>
</dbReference>
<dbReference type="RefSeq" id="WP_304420916.1">
    <property type="nucleotide sequence ID" value="NZ_JANCMU010000005.1"/>
</dbReference>
<dbReference type="EMBL" id="JANCMU010000005">
    <property type="protein sequence ID" value="MDG4946532.1"/>
    <property type="molecule type" value="Genomic_DNA"/>
</dbReference>
<keyword evidence="1" id="KW-0732">Signal</keyword>
<dbReference type="AlphaFoldDB" id="A0A9X4N0K2"/>
<dbReference type="InterPro" id="IPR011044">
    <property type="entry name" value="Quino_amine_DH_bsu"/>
</dbReference>
<evidence type="ECO:0000313" key="4">
    <source>
        <dbReference type="Proteomes" id="UP001152599"/>
    </source>
</evidence>
<keyword evidence="4" id="KW-1185">Reference proteome</keyword>